<accession>A0ABU9VXQ6</accession>
<protein>
    <submittedName>
        <fullName evidence="2">Thioredoxin family protein</fullName>
    </submittedName>
</protein>
<evidence type="ECO:0000259" key="1">
    <source>
        <dbReference type="Pfam" id="PF13192"/>
    </source>
</evidence>
<dbReference type="PANTHER" id="PTHR36450:SF1">
    <property type="entry name" value="THIOREDOXIN"/>
    <property type="match status" value="1"/>
</dbReference>
<dbReference type="NCBIfam" id="TIGR00412">
    <property type="entry name" value="redox_disulf_2"/>
    <property type="match status" value="1"/>
</dbReference>
<feature type="domain" description="Thioredoxin-like fold" evidence="1">
    <location>
        <begin position="1"/>
        <end position="75"/>
    </location>
</feature>
<evidence type="ECO:0000313" key="2">
    <source>
        <dbReference type="EMBL" id="MEN1761927.1"/>
    </source>
</evidence>
<dbReference type="InterPro" id="IPR005243">
    <property type="entry name" value="THIRX-like_proc"/>
</dbReference>
<dbReference type="PANTHER" id="PTHR36450">
    <property type="entry name" value="THIOREDOXIN"/>
    <property type="match status" value="1"/>
</dbReference>
<organism evidence="2 3">
    <name type="scientific">Anoxynatronum sibiricum</name>
    <dbReference type="NCBI Taxonomy" id="210623"/>
    <lineage>
        <taxon>Bacteria</taxon>
        <taxon>Bacillati</taxon>
        <taxon>Bacillota</taxon>
        <taxon>Clostridia</taxon>
        <taxon>Eubacteriales</taxon>
        <taxon>Clostridiaceae</taxon>
        <taxon>Anoxynatronum</taxon>
    </lineage>
</organism>
<dbReference type="RefSeq" id="WP_343187211.1">
    <property type="nucleotide sequence ID" value="NZ_JBCITM010000024.1"/>
</dbReference>
<name>A0ABU9VXQ6_9CLOT</name>
<sequence length="76" mass="8185">MNIKILGSGCKNCKTLESNAREAAEQLGLTATFEKVEDFKTIASYGVLKTPGLVVDEKLVASGKVLNVDEIKSKLK</sequence>
<dbReference type="Proteomes" id="UP001407405">
    <property type="component" value="Unassembled WGS sequence"/>
</dbReference>
<comment type="caution">
    <text evidence="2">The sequence shown here is derived from an EMBL/GenBank/DDBJ whole genome shotgun (WGS) entry which is preliminary data.</text>
</comment>
<dbReference type="Gene3D" id="3.40.30.10">
    <property type="entry name" value="Glutaredoxin"/>
    <property type="match status" value="1"/>
</dbReference>
<proteinExistence type="predicted"/>
<gene>
    <name evidence="2" type="ORF">AAIG11_15675</name>
</gene>
<dbReference type="SUPFAM" id="SSF52833">
    <property type="entry name" value="Thioredoxin-like"/>
    <property type="match status" value="1"/>
</dbReference>
<reference evidence="2 3" key="1">
    <citation type="submission" date="2024-04" db="EMBL/GenBank/DDBJ databases">
        <title>Genome sequencing and metabolic network reconstruction of aminoacids and betaine degradation by Anoxynatronum sibiricum.</title>
        <authorList>
            <person name="Detkova E.N."/>
            <person name="Boltjanskaja Y.V."/>
            <person name="Mardanov A.V."/>
            <person name="Kevbrin V."/>
        </authorList>
    </citation>
    <scope>NUCLEOTIDE SEQUENCE [LARGE SCALE GENOMIC DNA]</scope>
    <source>
        <strain evidence="2 3">Z-7981</strain>
    </source>
</reference>
<dbReference type="InterPro" id="IPR012336">
    <property type="entry name" value="Thioredoxin-like_fold"/>
</dbReference>
<dbReference type="InterPro" id="IPR036249">
    <property type="entry name" value="Thioredoxin-like_sf"/>
</dbReference>
<keyword evidence="3" id="KW-1185">Reference proteome</keyword>
<dbReference type="EMBL" id="JBCITM010000024">
    <property type="protein sequence ID" value="MEN1761927.1"/>
    <property type="molecule type" value="Genomic_DNA"/>
</dbReference>
<dbReference type="Pfam" id="PF13192">
    <property type="entry name" value="Thioredoxin_3"/>
    <property type="match status" value="1"/>
</dbReference>
<dbReference type="PIRSF" id="PIRSF037031">
    <property type="entry name" value="Redox_disulphide_2"/>
    <property type="match status" value="1"/>
</dbReference>
<evidence type="ECO:0000313" key="3">
    <source>
        <dbReference type="Proteomes" id="UP001407405"/>
    </source>
</evidence>